<sequence length="150" mass="17210">MQEIANIQIINREDFLSSEAYSEQVASIFTYIDSRAFLSGYQKIQSIGRKKARIIMQELGLKGMFRFDFNFEKKLVQGNKWNGEVSALAEMKVFIIGANGKESRPITYTSLSPEKIEISGKNYDQQALVDLFPALIENLISKFIMDYFLE</sequence>
<evidence type="ECO:0000313" key="1">
    <source>
        <dbReference type="EMBL" id="SJZ77163.1"/>
    </source>
</evidence>
<proteinExistence type="predicted"/>
<name>A0A1T4NDF7_9SPIR</name>
<reference evidence="1 2" key="1">
    <citation type="submission" date="2017-02" db="EMBL/GenBank/DDBJ databases">
        <authorList>
            <person name="Peterson S.W."/>
        </authorList>
    </citation>
    <scope>NUCLEOTIDE SEQUENCE [LARGE SCALE GENOMIC DNA]</scope>
    <source>
        <strain evidence="1 2">ATCC BAA-909</strain>
    </source>
</reference>
<gene>
    <name evidence="1" type="ORF">SAMN02745152_01165</name>
</gene>
<organism evidence="1 2">
    <name type="scientific">Treponema berlinense</name>
    <dbReference type="NCBI Taxonomy" id="225004"/>
    <lineage>
        <taxon>Bacteria</taxon>
        <taxon>Pseudomonadati</taxon>
        <taxon>Spirochaetota</taxon>
        <taxon>Spirochaetia</taxon>
        <taxon>Spirochaetales</taxon>
        <taxon>Treponemataceae</taxon>
        <taxon>Treponema</taxon>
    </lineage>
</organism>
<protein>
    <submittedName>
        <fullName evidence="1">Uncharacterized protein</fullName>
    </submittedName>
</protein>
<dbReference type="AlphaFoldDB" id="A0A1T4NDF7"/>
<dbReference type="Proteomes" id="UP000190395">
    <property type="component" value="Unassembled WGS sequence"/>
</dbReference>
<keyword evidence="2" id="KW-1185">Reference proteome</keyword>
<dbReference type="EMBL" id="FUXC01000006">
    <property type="protein sequence ID" value="SJZ77163.1"/>
    <property type="molecule type" value="Genomic_DNA"/>
</dbReference>
<dbReference type="RefSeq" id="WP_273443587.1">
    <property type="nucleotide sequence ID" value="NZ_CAMFAQ010000017.1"/>
</dbReference>
<accession>A0A1T4NDF7</accession>
<evidence type="ECO:0000313" key="2">
    <source>
        <dbReference type="Proteomes" id="UP000190395"/>
    </source>
</evidence>